<dbReference type="Gene3D" id="1.20.1600.10">
    <property type="entry name" value="Outer membrane efflux proteins (OEP)"/>
    <property type="match status" value="1"/>
</dbReference>
<keyword evidence="9" id="KW-0732">Signal</keyword>
<dbReference type="PANTHER" id="PTHR30026:SF20">
    <property type="entry name" value="OUTER MEMBRANE PROTEIN TOLC"/>
    <property type="match status" value="1"/>
</dbReference>
<reference evidence="10 11" key="1">
    <citation type="submission" date="2019-12" db="EMBL/GenBank/DDBJ databases">
        <title>Novel species isolated from a subtropical stream in China.</title>
        <authorList>
            <person name="Lu H."/>
        </authorList>
    </citation>
    <scope>NUCLEOTIDE SEQUENCE [LARGE SCALE GENOMIC DNA]</scope>
    <source>
        <strain evidence="10 11">FT109W</strain>
    </source>
</reference>
<gene>
    <name evidence="10" type="ORF">GTP55_10165</name>
</gene>
<evidence type="ECO:0000313" key="11">
    <source>
        <dbReference type="Proteomes" id="UP000466332"/>
    </source>
</evidence>
<accession>A0ABW9WH65</accession>
<evidence type="ECO:0000256" key="4">
    <source>
        <dbReference type="ARBA" id="ARBA00022452"/>
    </source>
</evidence>
<dbReference type="InterPro" id="IPR010130">
    <property type="entry name" value="T1SS_OMP_TolC"/>
</dbReference>
<evidence type="ECO:0000256" key="2">
    <source>
        <dbReference type="ARBA" id="ARBA00007613"/>
    </source>
</evidence>
<dbReference type="PANTHER" id="PTHR30026">
    <property type="entry name" value="OUTER MEMBRANE PROTEIN TOLC"/>
    <property type="match status" value="1"/>
</dbReference>
<evidence type="ECO:0000256" key="7">
    <source>
        <dbReference type="ARBA" id="ARBA00023237"/>
    </source>
</evidence>
<dbReference type="NCBIfam" id="TIGR01844">
    <property type="entry name" value="type_I_sec_TolC"/>
    <property type="match status" value="1"/>
</dbReference>
<dbReference type="Proteomes" id="UP000466332">
    <property type="component" value="Unassembled WGS sequence"/>
</dbReference>
<protein>
    <submittedName>
        <fullName evidence="10">TolC family outer membrane protein</fullName>
    </submittedName>
</protein>
<evidence type="ECO:0000256" key="1">
    <source>
        <dbReference type="ARBA" id="ARBA00004442"/>
    </source>
</evidence>
<keyword evidence="6" id="KW-0472">Membrane</keyword>
<evidence type="ECO:0000256" key="5">
    <source>
        <dbReference type="ARBA" id="ARBA00022692"/>
    </source>
</evidence>
<evidence type="ECO:0000313" key="10">
    <source>
        <dbReference type="EMBL" id="MYN39737.1"/>
    </source>
</evidence>
<comment type="caution">
    <text evidence="10">The sequence shown here is derived from an EMBL/GenBank/DDBJ whole genome shotgun (WGS) entry which is preliminary data.</text>
</comment>
<dbReference type="InterPro" id="IPR051906">
    <property type="entry name" value="TolC-like"/>
</dbReference>
<evidence type="ECO:0000256" key="9">
    <source>
        <dbReference type="SAM" id="SignalP"/>
    </source>
</evidence>
<keyword evidence="7" id="KW-0998">Cell outer membrane</keyword>
<evidence type="ECO:0000256" key="8">
    <source>
        <dbReference type="SAM" id="Coils"/>
    </source>
</evidence>
<dbReference type="InterPro" id="IPR003423">
    <property type="entry name" value="OMP_efflux"/>
</dbReference>
<evidence type="ECO:0000256" key="3">
    <source>
        <dbReference type="ARBA" id="ARBA00022448"/>
    </source>
</evidence>
<feature type="signal peptide" evidence="9">
    <location>
        <begin position="1"/>
        <end position="15"/>
    </location>
</feature>
<comment type="similarity">
    <text evidence="2">Belongs to the outer membrane factor (OMF) (TC 1.B.17) family.</text>
</comment>
<proteinExistence type="inferred from homology"/>
<organism evidence="10 11">
    <name type="scientific">Duganella margarita</name>
    <dbReference type="NCBI Taxonomy" id="2692170"/>
    <lineage>
        <taxon>Bacteria</taxon>
        <taxon>Pseudomonadati</taxon>
        <taxon>Pseudomonadota</taxon>
        <taxon>Betaproteobacteria</taxon>
        <taxon>Burkholderiales</taxon>
        <taxon>Oxalobacteraceae</taxon>
        <taxon>Telluria group</taxon>
        <taxon>Duganella</taxon>
    </lineage>
</organism>
<evidence type="ECO:0000256" key="6">
    <source>
        <dbReference type="ARBA" id="ARBA00023136"/>
    </source>
</evidence>
<dbReference type="EMBL" id="WWCS01000005">
    <property type="protein sequence ID" value="MYN39737.1"/>
    <property type="molecule type" value="Genomic_DNA"/>
</dbReference>
<keyword evidence="8" id="KW-0175">Coiled coil</keyword>
<keyword evidence="3" id="KW-0813">Transport</keyword>
<dbReference type="SUPFAM" id="SSF56954">
    <property type="entry name" value="Outer membrane efflux proteins (OEP)"/>
    <property type="match status" value="1"/>
</dbReference>
<feature type="chain" id="PRO_5045066743" evidence="9">
    <location>
        <begin position="16"/>
        <end position="435"/>
    </location>
</feature>
<keyword evidence="5" id="KW-0812">Transmembrane</keyword>
<keyword evidence="4" id="KW-1134">Transmembrane beta strand</keyword>
<feature type="coiled-coil region" evidence="8">
    <location>
        <begin position="178"/>
        <end position="205"/>
    </location>
</feature>
<comment type="subcellular location">
    <subcellularLocation>
        <location evidence="1">Cell outer membrane</location>
    </subcellularLocation>
</comment>
<name>A0ABW9WH65_9BURK</name>
<keyword evidence="11" id="KW-1185">Reference proteome</keyword>
<dbReference type="Pfam" id="PF02321">
    <property type="entry name" value="OEP"/>
    <property type="match status" value="2"/>
</dbReference>
<sequence length="435" mass="47378">MLAAGALLHASSASAISLTAAYEAALQNDPIFQSALQDKAAGLEYKTIGRSTLLPQVSASYANSRNRADVTEPNILGNFVTSHPVYHSTGTNLSLRQALFSMDAWARYKQGIAQTQYSEAQFVLHGQELILRLVGAYTDALFTEDHLRLAIAQRDTYLEQKKVNDQLFAKGEGTKTDMLETQARLDLAEAQVLEAQDNRETARAQLATVVGSDVTGLDELKPDFRVLPLPEGGFDELKKTALAVNPDLVSQTYAIAAAKEEVNKSRAGHTPRVDFVAGYSRSNSETITTRQQDSVNRTIGIQINIPIYQGGYVSAVSRQAVAALEKSKDDLQARTDKVTVELRKQYAAVVSGASRIAALEKAVVSGKLLLQATEQSIKGGVRINLDLLNAQQQLYVSQRDLSQAKYTYLLSLARLRAAAGTLGPDDVRDIGRYFQ</sequence>